<reference evidence="3 4" key="1">
    <citation type="submission" date="2019-04" db="EMBL/GenBank/DDBJ databases">
        <authorList>
            <person name="Feng G."/>
            <person name="Zhang J."/>
            <person name="Zhu H."/>
        </authorList>
    </citation>
    <scope>NUCLEOTIDE SEQUENCE [LARGE SCALE GENOMIC DNA]</scope>
    <source>
        <strain evidence="3 4">9PBR-1</strain>
    </source>
</reference>
<gene>
    <name evidence="3" type="ORF">E5K02_00920</name>
</gene>
<dbReference type="AlphaFoldDB" id="A0A4Z0QD74"/>
<dbReference type="OrthoDB" id="876159at2"/>
<organism evidence="3 4">
    <name type="scientific">Hymenobacter metallicola</name>
    <dbReference type="NCBI Taxonomy" id="2563114"/>
    <lineage>
        <taxon>Bacteria</taxon>
        <taxon>Pseudomonadati</taxon>
        <taxon>Bacteroidota</taxon>
        <taxon>Cytophagia</taxon>
        <taxon>Cytophagales</taxon>
        <taxon>Hymenobacteraceae</taxon>
        <taxon>Hymenobacter</taxon>
    </lineage>
</organism>
<dbReference type="EMBL" id="SRMB01000001">
    <property type="protein sequence ID" value="TGE28058.1"/>
    <property type="molecule type" value="Genomic_DNA"/>
</dbReference>
<feature type="region of interest" description="Disordered" evidence="1">
    <location>
        <begin position="308"/>
        <end position="355"/>
    </location>
</feature>
<dbReference type="Pfam" id="PF14107">
    <property type="entry name" value="DUF4280"/>
    <property type="match status" value="1"/>
</dbReference>
<keyword evidence="4" id="KW-1185">Reference proteome</keyword>
<evidence type="ECO:0000313" key="4">
    <source>
        <dbReference type="Proteomes" id="UP000298471"/>
    </source>
</evidence>
<feature type="transmembrane region" description="Helical" evidence="2">
    <location>
        <begin position="170"/>
        <end position="189"/>
    </location>
</feature>
<accession>A0A4Z0QD74</accession>
<feature type="transmembrane region" description="Helical" evidence="2">
    <location>
        <begin position="221"/>
        <end position="241"/>
    </location>
</feature>
<feature type="transmembrane region" description="Helical" evidence="2">
    <location>
        <begin position="196"/>
        <end position="215"/>
    </location>
</feature>
<evidence type="ECO:0000313" key="3">
    <source>
        <dbReference type="EMBL" id="TGE28058.1"/>
    </source>
</evidence>
<evidence type="ECO:0000256" key="2">
    <source>
        <dbReference type="SAM" id="Phobius"/>
    </source>
</evidence>
<protein>
    <submittedName>
        <fullName evidence="3">DUF4280 domain-containing protein</fullName>
    </submittedName>
</protein>
<keyword evidence="2" id="KW-1133">Transmembrane helix</keyword>
<keyword evidence="2" id="KW-0472">Membrane</keyword>
<comment type="caution">
    <text evidence="3">The sequence shown here is derived from an EMBL/GenBank/DDBJ whole genome shotgun (WGS) entry which is preliminary data.</text>
</comment>
<name>A0A4Z0QD74_9BACT</name>
<sequence length="446" mass="45388">MASTGDKYITSGVWLLCDKGPAPGALTILPKNVKLYGKDWAAQLDAVPLVNIPSFGVCLITRTPCAPLTVLWENVMDNVSVLGQKPLLDTSTCRCTVGGTIKIFFSQQAALAAGAAQQQAADNAAAEQEAKEDANFWGNVGKGLLVAAAVVGTAAIIVGTGGAALAVLGAAAATGAAVGGVGGAVAGGISGGTEGAISGFFQGAAFGALGGIAVASGAGVVAGALALGAAGASVASLGFLGKAYYHNPSRENGLVLVGAGAGILAGGLTAKGISVATRPVPGKYLYREDNFPYSSQGKTADRVKSHVDADGNLRPANPNGKATIQDHVRGSEPRKSDSPYTSTSAERNTGKAYGEHEIRINAKDLERDIQSGKVKDVEIIKNDAVVGQLEAKRVEAQAKYDQNPTPKNKLSLERAQGDIANATRDKEVLVKGTVPAKYVKVTKKKP</sequence>
<feature type="compositionally biased region" description="Polar residues" evidence="1">
    <location>
        <begin position="338"/>
        <end position="347"/>
    </location>
</feature>
<keyword evidence="2" id="KW-0812">Transmembrane</keyword>
<feature type="transmembrane region" description="Helical" evidence="2">
    <location>
        <begin position="253"/>
        <end position="273"/>
    </location>
</feature>
<feature type="transmembrane region" description="Helical" evidence="2">
    <location>
        <begin position="144"/>
        <end position="164"/>
    </location>
</feature>
<dbReference type="Proteomes" id="UP000298471">
    <property type="component" value="Unassembled WGS sequence"/>
</dbReference>
<proteinExistence type="predicted"/>
<dbReference type="InterPro" id="IPR025460">
    <property type="entry name" value="DUF4280"/>
</dbReference>
<evidence type="ECO:0000256" key="1">
    <source>
        <dbReference type="SAM" id="MobiDB-lite"/>
    </source>
</evidence>
<feature type="compositionally biased region" description="Basic and acidic residues" evidence="1">
    <location>
        <begin position="324"/>
        <end position="337"/>
    </location>
</feature>
<dbReference type="RefSeq" id="WP_135391431.1">
    <property type="nucleotide sequence ID" value="NZ_SRMB01000001.1"/>
</dbReference>